<sequence>MTRNDRKTKCTKAFYAFSILFQCTTLLAAPVDLSLDPILQDDAPDLQSLPITMSTVQPARAAQSSLTQVLNEPTTLLDTLDTLDTVSATSIVLEDIPIELDSSSTSFIPVEYVTSSVSALTTSPSANPISTPDITTTDFSSSPTPFSSTLADVPTVTSSPSSFPYSEASRPSSSSASVASLPSYIFRGTLSLASSVSPTSMTSKLSKGTLTAQSYSDVDTSIVVAQVGTPTSTAIIDPGAMEKPYNLTTHRQIIILSCILLVLFSLVVISFIVAKTQNVNWWCRRRKLEYDMNPCMEKDMVDSEKGQFHHPWSKLNSQNSIANGMSRPQAIPTYYASSLRSSLMNQPHTMMQDREIARLKNRVLDIVPDFPRSRFSVTSSDLGEDDKFVIGEDEDEEDEDEEVYFAPLLSPEEFFSLPSSSTIASRHSRRNSAPVFGRKRRIAGLSVAEYRMSRAHAEYRLSRAQTMNRKSTVVRSGHRKSHSVGCLPGGGRF</sequence>
<feature type="compositionally biased region" description="Low complexity" evidence="1">
    <location>
        <begin position="128"/>
        <end position="155"/>
    </location>
</feature>
<reference evidence="3 4" key="1">
    <citation type="submission" date="2024-01" db="EMBL/GenBank/DDBJ databases">
        <title>A draft genome for a cacao thread blight-causing isolate of Paramarasmius palmivorus.</title>
        <authorList>
            <person name="Baruah I.K."/>
            <person name="Bukari Y."/>
            <person name="Amoako-Attah I."/>
            <person name="Meinhardt L.W."/>
            <person name="Bailey B.A."/>
            <person name="Cohen S.P."/>
        </authorList>
    </citation>
    <scope>NUCLEOTIDE SEQUENCE [LARGE SCALE GENOMIC DNA]</scope>
    <source>
        <strain evidence="3 4">GH-12</strain>
    </source>
</reference>
<dbReference type="Proteomes" id="UP001383192">
    <property type="component" value="Unassembled WGS sequence"/>
</dbReference>
<keyword evidence="2" id="KW-0472">Membrane</keyword>
<keyword evidence="2" id="KW-0812">Transmembrane</keyword>
<comment type="caution">
    <text evidence="3">The sequence shown here is derived from an EMBL/GenBank/DDBJ whole genome shotgun (WGS) entry which is preliminary data.</text>
</comment>
<name>A0AAW0C2R5_9AGAR</name>
<proteinExistence type="predicted"/>
<evidence type="ECO:0000256" key="1">
    <source>
        <dbReference type="SAM" id="MobiDB-lite"/>
    </source>
</evidence>
<feature type="region of interest" description="Disordered" evidence="1">
    <location>
        <begin position="468"/>
        <end position="493"/>
    </location>
</feature>
<evidence type="ECO:0000256" key="2">
    <source>
        <dbReference type="SAM" id="Phobius"/>
    </source>
</evidence>
<dbReference type="AlphaFoldDB" id="A0AAW0C2R5"/>
<keyword evidence="2" id="KW-1133">Transmembrane helix</keyword>
<keyword evidence="4" id="KW-1185">Reference proteome</keyword>
<protein>
    <submittedName>
        <fullName evidence="3">Uncharacterized protein</fullName>
    </submittedName>
</protein>
<gene>
    <name evidence="3" type="ORF">VNI00_012865</name>
</gene>
<evidence type="ECO:0000313" key="4">
    <source>
        <dbReference type="Proteomes" id="UP001383192"/>
    </source>
</evidence>
<dbReference type="EMBL" id="JAYKXP010000062">
    <property type="protein sequence ID" value="KAK7032602.1"/>
    <property type="molecule type" value="Genomic_DNA"/>
</dbReference>
<feature type="transmembrane region" description="Helical" evidence="2">
    <location>
        <begin position="253"/>
        <end position="274"/>
    </location>
</feature>
<feature type="region of interest" description="Disordered" evidence="1">
    <location>
        <begin position="121"/>
        <end position="155"/>
    </location>
</feature>
<organism evidence="3 4">
    <name type="scientific">Paramarasmius palmivorus</name>
    <dbReference type="NCBI Taxonomy" id="297713"/>
    <lineage>
        <taxon>Eukaryota</taxon>
        <taxon>Fungi</taxon>
        <taxon>Dikarya</taxon>
        <taxon>Basidiomycota</taxon>
        <taxon>Agaricomycotina</taxon>
        <taxon>Agaricomycetes</taxon>
        <taxon>Agaricomycetidae</taxon>
        <taxon>Agaricales</taxon>
        <taxon>Marasmiineae</taxon>
        <taxon>Marasmiaceae</taxon>
        <taxon>Paramarasmius</taxon>
    </lineage>
</organism>
<accession>A0AAW0C2R5</accession>
<evidence type="ECO:0000313" key="3">
    <source>
        <dbReference type="EMBL" id="KAK7032602.1"/>
    </source>
</evidence>